<evidence type="ECO:0000256" key="1">
    <source>
        <dbReference type="ARBA" id="ARBA00001946"/>
    </source>
</evidence>
<feature type="region of interest" description="Interaction with substrate tRNA" evidence="10">
    <location>
        <begin position="34"/>
        <end position="37"/>
    </location>
</feature>
<dbReference type="HAMAP" id="MF_00185">
    <property type="entry name" value="IPP_trans"/>
    <property type="match status" value="1"/>
</dbReference>
<dbReference type="InterPro" id="IPR027417">
    <property type="entry name" value="P-loop_NTPase"/>
</dbReference>
<dbReference type="Proteomes" id="UP001631949">
    <property type="component" value="Unassembled WGS sequence"/>
</dbReference>
<evidence type="ECO:0000256" key="3">
    <source>
        <dbReference type="ARBA" id="ARBA00005842"/>
    </source>
</evidence>
<keyword evidence="15" id="KW-1185">Reference proteome</keyword>
<dbReference type="NCBIfam" id="TIGR00174">
    <property type="entry name" value="miaA"/>
    <property type="match status" value="1"/>
</dbReference>
<organism evidence="14 15">
    <name type="scientific">Peptococcus simiae</name>
    <dbReference type="NCBI Taxonomy" id="1643805"/>
    <lineage>
        <taxon>Bacteria</taxon>
        <taxon>Bacillati</taxon>
        <taxon>Bacillota</taxon>
        <taxon>Clostridia</taxon>
        <taxon>Eubacteriales</taxon>
        <taxon>Peptococcaceae</taxon>
        <taxon>Peptococcus</taxon>
    </lineage>
</organism>
<gene>
    <name evidence="10 14" type="primary">miaA</name>
    <name evidence="14" type="ORF">ACKQTC_02115</name>
</gene>
<dbReference type="InterPro" id="IPR039657">
    <property type="entry name" value="Dimethylallyltransferase"/>
</dbReference>
<evidence type="ECO:0000256" key="13">
    <source>
        <dbReference type="RuleBase" id="RU003785"/>
    </source>
</evidence>
<dbReference type="Gene3D" id="3.40.50.300">
    <property type="entry name" value="P-loop containing nucleotide triphosphate hydrolases"/>
    <property type="match status" value="1"/>
</dbReference>
<comment type="catalytic activity">
    <reaction evidence="9 10 11">
        <text>adenosine(37) in tRNA + dimethylallyl diphosphate = N(6)-dimethylallyladenosine(37) in tRNA + diphosphate</text>
        <dbReference type="Rhea" id="RHEA:26482"/>
        <dbReference type="Rhea" id="RHEA-COMP:10162"/>
        <dbReference type="Rhea" id="RHEA-COMP:10375"/>
        <dbReference type="ChEBI" id="CHEBI:33019"/>
        <dbReference type="ChEBI" id="CHEBI:57623"/>
        <dbReference type="ChEBI" id="CHEBI:74411"/>
        <dbReference type="ChEBI" id="CHEBI:74415"/>
        <dbReference type="EC" id="2.5.1.75"/>
    </reaction>
</comment>
<comment type="function">
    <text evidence="2 10 12">Catalyzes the transfer of a dimethylallyl group onto the adenine at position 37 in tRNAs that read codons beginning with uridine, leading to the formation of N6-(dimethylallyl)adenosine (i(6)A).</text>
</comment>
<evidence type="ECO:0000256" key="4">
    <source>
        <dbReference type="ARBA" id="ARBA00022679"/>
    </source>
</evidence>
<evidence type="ECO:0000313" key="14">
    <source>
        <dbReference type="EMBL" id="MFM9413164.1"/>
    </source>
</evidence>
<evidence type="ECO:0000256" key="12">
    <source>
        <dbReference type="RuleBase" id="RU003784"/>
    </source>
</evidence>
<proteinExistence type="inferred from homology"/>
<comment type="caution">
    <text evidence="14">The sequence shown here is derived from an EMBL/GenBank/DDBJ whole genome shotgun (WGS) entry which is preliminary data.</text>
</comment>
<name>A0ABW9GWY8_9FIRM</name>
<comment type="cofactor">
    <cofactor evidence="1 10">
        <name>Mg(2+)</name>
        <dbReference type="ChEBI" id="CHEBI:18420"/>
    </cofactor>
</comment>
<sequence>MQKLLVLVGPTASGKTDLSIEVAKALDAEIISGDSMQIYQGMAISTAQPSPEEMAGVVHYGIADRPPAEAYSAAQFQAAARQRIADIGQRGKVPFVVGGTGLYINGLIYDYQYADTDRQGRLLAEQKVQELGLAEVVNFLLERAPDLLAHVEKRDPRRVTRALELYYLKQQDFLEKDMQAKYQQHAYDLTFFGLTMDRRRLYERINQRVDLMVDQGLLAEVEALLKQDLPGDTPALRAIGVKEFIPYFQGDTPLEKAINEVKKNTRRFAKRQLTWFRRDPNLTWLNLDLLSKAEAAEKIITTFQGKGE</sequence>
<dbReference type="GO" id="GO:0052381">
    <property type="term" value="F:tRNA dimethylallyltransferase activity"/>
    <property type="evidence" value="ECO:0007669"/>
    <property type="project" value="UniProtKB-EC"/>
</dbReference>
<keyword evidence="7 10" id="KW-0067">ATP-binding</keyword>
<dbReference type="SUPFAM" id="SSF52540">
    <property type="entry name" value="P-loop containing nucleoside triphosphate hydrolases"/>
    <property type="match status" value="2"/>
</dbReference>
<dbReference type="EMBL" id="JBJUVG010000002">
    <property type="protein sequence ID" value="MFM9413164.1"/>
    <property type="molecule type" value="Genomic_DNA"/>
</dbReference>
<protein>
    <recommendedName>
        <fullName evidence="10">tRNA dimethylallyltransferase</fullName>
        <ecNumber evidence="10">2.5.1.75</ecNumber>
    </recommendedName>
    <alternativeName>
        <fullName evidence="10">Dimethylallyl diphosphate:tRNA dimethylallyltransferase</fullName>
        <shortName evidence="10">DMAPP:tRNA dimethylallyltransferase</shortName>
        <shortName evidence="10">DMATase</shortName>
    </alternativeName>
    <alternativeName>
        <fullName evidence="10">Isopentenyl-diphosphate:tRNA isopentenyltransferase</fullName>
        <shortName evidence="10">IPP transferase</shortName>
        <shortName evidence="10">IPPT</shortName>
        <shortName evidence="10">IPTase</shortName>
    </alternativeName>
</protein>
<dbReference type="Pfam" id="PF01715">
    <property type="entry name" value="IPPT"/>
    <property type="match status" value="1"/>
</dbReference>
<dbReference type="Gene3D" id="1.10.20.140">
    <property type="match status" value="1"/>
</dbReference>
<feature type="binding site" evidence="10">
    <location>
        <begin position="11"/>
        <end position="16"/>
    </location>
    <ligand>
        <name>substrate</name>
    </ligand>
</feature>
<evidence type="ECO:0000256" key="9">
    <source>
        <dbReference type="ARBA" id="ARBA00049563"/>
    </source>
</evidence>
<comment type="subunit">
    <text evidence="10">Monomer.</text>
</comment>
<keyword evidence="4 10" id="KW-0808">Transferase</keyword>
<dbReference type="PANTHER" id="PTHR11088">
    <property type="entry name" value="TRNA DIMETHYLALLYLTRANSFERASE"/>
    <property type="match status" value="1"/>
</dbReference>
<evidence type="ECO:0000256" key="11">
    <source>
        <dbReference type="RuleBase" id="RU003783"/>
    </source>
</evidence>
<keyword evidence="8 10" id="KW-0460">Magnesium</keyword>
<accession>A0ABW9GWY8</accession>
<dbReference type="InterPro" id="IPR018022">
    <property type="entry name" value="IPT"/>
</dbReference>
<keyword evidence="5 10" id="KW-0819">tRNA processing</keyword>
<evidence type="ECO:0000256" key="10">
    <source>
        <dbReference type="HAMAP-Rule" id="MF_00185"/>
    </source>
</evidence>
<comment type="caution">
    <text evidence="10">Lacks conserved residue(s) required for the propagation of feature annotation.</text>
</comment>
<feature type="site" description="Interaction with substrate tRNA" evidence="10">
    <location>
        <position position="118"/>
    </location>
</feature>
<evidence type="ECO:0000256" key="7">
    <source>
        <dbReference type="ARBA" id="ARBA00022840"/>
    </source>
</evidence>
<evidence type="ECO:0000313" key="15">
    <source>
        <dbReference type="Proteomes" id="UP001631949"/>
    </source>
</evidence>
<dbReference type="EC" id="2.5.1.75" evidence="10"/>
<feature type="site" description="Interaction with substrate tRNA" evidence="10">
    <location>
        <position position="100"/>
    </location>
</feature>
<evidence type="ECO:0000256" key="2">
    <source>
        <dbReference type="ARBA" id="ARBA00003213"/>
    </source>
</evidence>
<dbReference type="PANTHER" id="PTHR11088:SF60">
    <property type="entry name" value="TRNA DIMETHYLALLYLTRANSFERASE"/>
    <property type="match status" value="1"/>
</dbReference>
<comment type="similarity">
    <text evidence="3 10 13">Belongs to the IPP transferase family.</text>
</comment>
<dbReference type="RefSeq" id="WP_408976782.1">
    <property type="nucleotide sequence ID" value="NZ_JBJUVG010000002.1"/>
</dbReference>
<evidence type="ECO:0000256" key="5">
    <source>
        <dbReference type="ARBA" id="ARBA00022694"/>
    </source>
</evidence>
<feature type="binding site" evidence="10">
    <location>
        <begin position="9"/>
        <end position="16"/>
    </location>
    <ligand>
        <name>ATP</name>
        <dbReference type="ChEBI" id="CHEBI:30616"/>
    </ligand>
</feature>
<evidence type="ECO:0000256" key="6">
    <source>
        <dbReference type="ARBA" id="ARBA00022741"/>
    </source>
</evidence>
<keyword evidence="6 10" id="KW-0547">Nucleotide-binding</keyword>
<reference evidence="14 15" key="1">
    <citation type="journal article" date="2016" name="Int. J. Syst. Evol. Microbiol.">
        <title>Peptococcus simiae sp. nov., isolated from rhesus macaque faeces and emended description of the genus Peptococcus.</title>
        <authorList>
            <person name="Shkoporov A.N."/>
            <person name="Efimov B.A."/>
            <person name="Kondova I."/>
            <person name="Ouwerling B."/>
            <person name="Chaplin A.V."/>
            <person name="Shcherbakova V.A."/>
            <person name="Langermans J.A.M."/>
        </authorList>
    </citation>
    <scope>NUCLEOTIDE SEQUENCE [LARGE SCALE GENOMIC DNA]</scope>
    <source>
        <strain evidence="14 15">M108</strain>
    </source>
</reference>
<evidence type="ECO:0000256" key="8">
    <source>
        <dbReference type="ARBA" id="ARBA00022842"/>
    </source>
</evidence>